<dbReference type="EC" id="3.1.4.4" evidence="2"/>
<dbReference type="AlphaFoldDB" id="F0WQH4"/>
<dbReference type="PROSITE" id="PS50035">
    <property type="entry name" value="PLD"/>
    <property type="match status" value="2"/>
</dbReference>
<sequence length="608" mass="68703">MRSSLLKDGARLVAAFVTAFLHLRLSQSEGALSDLTGTFVDKFRCSRMHNVFKMLHRLCICEPCHACRYSFQSRACVLSDVLRQGTNDTVRLQPIQPVLDPVKWFLTEAEMRATRSGVPRNGLQLYSLGNNITTYSVTSDYFSAILNDSLSVSSPNDRVYFAGWKIADIVMDPRAVRFDETRLTEILRVVKAKGADIRALIWANTEMSAGREVQRVMNDVLPKPFDGSARFLYDDRVPSIVGSHHQKMFIVKRDHQLTAYIGGVDLFLDRWDTMTHNEQSLRDSAGVNAKYKGWVDAQVGIHGPAAKDVANNFIARWNAPGEPIQQLRNTELGVDNPPHTPLGGIEMDNTGKYADPLVYPQPGPSAVQIVRTFGCKHKGAYNSFAPKGEFSVHAAVKKAILMAQNFIYIEDQYFVYVSGFLDAMLSVLPRLQRVIIVIRPIPTSLRVFGYEKLRYDMISPMLRRFPTKVQLYELKDADNVFMHSKVVLIDDAYLWIGSANWNRRSQSHDTEIGASIVNTQYQTSPDGILVSAPAREFRLKRLQEFTLAAPDKLSAMTFIQGADFLFQVATNQSGQLRVMDSEYKLQYLLYWLQTPVLKNLDPESYCDL</sequence>
<keyword evidence="4" id="KW-0378">Hydrolase</keyword>
<dbReference type="PANTHER" id="PTHR18896">
    <property type="entry name" value="PHOSPHOLIPASE D"/>
    <property type="match status" value="1"/>
</dbReference>
<keyword evidence="5" id="KW-0442">Lipid degradation</keyword>
<accession>F0WQH4</accession>
<evidence type="ECO:0000256" key="5">
    <source>
        <dbReference type="ARBA" id="ARBA00022963"/>
    </source>
</evidence>
<keyword evidence="6" id="KW-0443">Lipid metabolism</keyword>
<dbReference type="HOGENOM" id="CLU_023720_1_0_1"/>
<evidence type="ECO:0000256" key="6">
    <source>
        <dbReference type="ARBA" id="ARBA00023098"/>
    </source>
</evidence>
<dbReference type="GO" id="GO:0004630">
    <property type="term" value="F:phospholipase D activity"/>
    <property type="evidence" value="ECO:0007669"/>
    <property type="project" value="UniProtKB-EC"/>
</dbReference>
<feature type="domain" description="PLD phosphodiesterase" evidence="7">
    <location>
        <begin position="240"/>
        <end position="270"/>
    </location>
</feature>
<protein>
    <recommendedName>
        <fullName evidence="2">phospholipase D</fullName>
        <ecNumber evidence="2">3.1.4.4</ecNumber>
    </recommendedName>
</protein>
<evidence type="ECO:0000256" key="3">
    <source>
        <dbReference type="ARBA" id="ARBA00022737"/>
    </source>
</evidence>
<reference evidence="8" key="2">
    <citation type="submission" date="2011-02" db="EMBL/GenBank/DDBJ databases">
        <authorList>
            <person name="MacLean D."/>
        </authorList>
    </citation>
    <scope>NUCLEOTIDE SEQUENCE</scope>
</reference>
<dbReference type="Gene3D" id="3.30.870.10">
    <property type="entry name" value="Endonuclease Chain A"/>
    <property type="match status" value="2"/>
</dbReference>
<reference evidence="8" key="1">
    <citation type="journal article" date="2011" name="PLoS Biol.">
        <title>Gene gain and loss during evolution of obligate parasitism in the white rust pathogen of Arabidopsis thaliana.</title>
        <authorList>
            <person name="Kemen E."/>
            <person name="Gardiner A."/>
            <person name="Schultz-Larsen T."/>
            <person name="Kemen A.C."/>
            <person name="Balmuth A.L."/>
            <person name="Robert-Seilaniantz A."/>
            <person name="Bailey K."/>
            <person name="Holub E."/>
            <person name="Studholme D.J."/>
            <person name="Maclean D."/>
            <person name="Jones J.D."/>
        </authorList>
    </citation>
    <scope>NUCLEOTIDE SEQUENCE</scope>
</reference>
<dbReference type="GO" id="GO:0009395">
    <property type="term" value="P:phospholipid catabolic process"/>
    <property type="evidence" value="ECO:0007669"/>
    <property type="project" value="TreeGrafter"/>
</dbReference>
<dbReference type="CDD" id="cd09105">
    <property type="entry name" value="PLDc_vPLD1_2_like_2"/>
    <property type="match status" value="1"/>
</dbReference>
<feature type="domain" description="PLD phosphodiesterase" evidence="7">
    <location>
        <begin position="478"/>
        <end position="505"/>
    </location>
</feature>
<dbReference type="InterPro" id="IPR025202">
    <property type="entry name" value="PLD-like_dom"/>
</dbReference>
<dbReference type="InterPro" id="IPR001736">
    <property type="entry name" value="PLipase_D/transphosphatidylase"/>
</dbReference>
<dbReference type="GO" id="GO:0005886">
    <property type="term" value="C:plasma membrane"/>
    <property type="evidence" value="ECO:0007669"/>
    <property type="project" value="TreeGrafter"/>
</dbReference>
<dbReference type="Pfam" id="PF13091">
    <property type="entry name" value="PLDc_2"/>
    <property type="match status" value="1"/>
</dbReference>
<organism evidence="8">
    <name type="scientific">Albugo laibachii Nc14</name>
    <dbReference type="NCBI Taxonomy" id="890382"/>
    <lineage>
        <taxon>Eukaryota</taxon>
        <taxon>Sar</taxon>
        <taxon>Stramenopiles</taxon>
        <taxon>Oomycota</taxon>
        <taxon>Peronosporomycetes</taxon>
        <taxon>Albuginales</taxon>
        <taxon>Albuginaceae</taxon>
        <taxon>Albugo</taxon>
    </lineage>
</organism>
<proteinExistence type="predicted"/>
<dbReference type="InterPro" id="IPR015679">
    <property type="entry name" value="PLipase_D_fam"/>
</dbReference>
<evidence type="ECO:0000313" key="8">
    <source>
        <dbReference type="EMBL" id="CCA23583.1"/>
    </source>
</evidence>
<dbReference type="PANTHER" id="PTHR18896:SF76">
    <property type="entry name" value="PHOSPHOLIPASE"/>
    <property type="match status" value="1"/>
</dbReference>
<dbReference type="EMBL" id="FR824244">
    <property type="protein sequence ID" value="CCA23583.1"/>
    <property type="molecule type" value="Genomic_DNA"/>
</dbReference>
<evidence type="ECO:0000256" key="4">
    <source>
        <dbReference type="ARBA" id="ARBA00022801"/>
    </source>
</evidence>
<keyword evidence="3" id="KW-0677">Repeat</keyword>
<evidence type="ECO:0000259" key="7">
    <source>
        <dbReference type="PROSITE" id="PS50035"/>
    </source>
</evidence>
<name>F0WQH4_9STRA</name>
<dbReference type="SUPFAM" id="SSF56024">
    <property type="entry name" value="Phospholipase D/nuclease"/>
    <property type="match status" value="2"/>
</dbReference>
<dbReference type="SMART" id="SM00155">
    <property type="entry name" value="PLDc"/>
    <property type="match status" value="2"/>
</dbReference>
<gene>
    <name evidence="8" type="primary">AlNc14C199G8645</name>
    <name evidence="8" type="ORF">ALNC14_097270</name>
</gene>
<evidence type="ECO:0000256" key="1">
    <source>
        <dbReference type="ARBA" id="ARBA00000798"/>
    </source>
</evidence>
<evidence type="ECO:0000256" key="2">
    <source>
        <dbReference type="ARBA" id="ARBA00012027"/>
    </source>
</evidence>
<comment type="catalytic activity">
    <reaction evidence="1">
        <text>a 1,2-diacyl-sn-glycero-3-phosphocholine + H2O = a 1,2-diacyl-sn-glycero-3-phosphate + choline + H(+)</text>
        <dbReference type="Rhea" id="RHEA:14445"/>
        <dbReference type="ChEBI" id="CHEBI:15354"/>
        <dbReference type="ChEBI" id="CHEBI:15377"/>
        <dbReference type="ChEBI" id="CHEBI:15378"/>
        <dbReference type="ChEBI" id="CHEBI:57643"/>
        <dbReference type="ChEBI" id="CHEBI:58608"/>
        <dbReference type="EC" id="3.1.4.4"/>
    </reaction>
</comment>